<sequence length="466" mass="52928">MNSLIDESTDDSRDTYATTTTTNTNSRVTDTVATITTGEKVNSSLSTISPHIHHAMSIATIASSSSSSLSQQQEKQQIQSNDSDQYQVQTFLASCNLSQYYNLMIQEGFDQLEALFEVTEIDLEQMGVKRGHRRLLQRAIANNKRKSIISPLLLNNNNNNHYHPHHQNHQNLDYFGSNDPSEGDFTRDPSILLTSPKSHPFLTRGNLSHHASVSSMSLGGSTQTSSSNDEDMVTSENINKIWKRRYRRKARIDNNAPKKPPSAYVMFSNDIRMELKEQNLSFTTLSKITGDRWKNLEPNERKFYEIKADYAKDDYILAQAKYQLTDEHKQYQQYLSEFRMRHASSVNKPRKRLRSIEQKETDPSPSPCESMISDPPAINESAMTMDPSSELEQEHDPSSIHANSNMIPPPPQETRYPYWLLNDNTPSTPIMNTSNRPISTTSPSSSSFLSNMSDVIYPNQQSQSEE</sequence>
<keyword evidence="1 3" id="KW-0238">DNA-binding</keyword>
<name>A0A8H7RW89_9FUNG</name>
<evidence type="ECO:0000313" key="6">
    <source>
        <dbReference type="EMBL" id="KAG2217006.1"/>
    </source>
</evidence>
<dbReference type="InterPro" id="IPR009071">
    <property type="entry name" value="HMG_box_dom"/>
</dbReference>
<dbReference type="SMART" id="SM00398">
    <property type="entry name" value="HMG"/>
    <property type="match status" value="1"/>
</dbReference>
<proteinExistence type="predicted"/>
<dbReference type="Gene3D" id="1.10.30.10">
    <property type="entry name" value="High mobility group box domain"/>
    <property type="match status" value="1"/>
</dbReference>
<keyword evidence="2 3" id="KW-0539">Nucleus</keyword>
<dbReference type="OrthoDB" id="1919336at2759"/>
<feature type="region of interest" description="Disordered" evidence="4">
    <location>
        <begin position="159"/>
        <end position="190"/>
    </location>
</feature>
<evidence type="ECO:0000313" key="7">
    <source>
        <dbReference type="Proteomes" id="UP000646827"/>
    </source>
</evidence>
<dbReference type="PROSITE" id="PS50118">
    <property type="entry name" value="HMG_BOX_2"/>
    <property type="match status" value="1"/>
</dbReference>
<comment type="caution">
    <text evidence="6">The sequence shown here is derived from an EMBL/GenBank/DDBJ whole genome shotgun (WGS) entry which is preliminary data.</text>
</comment>
<gene>
    <name evidence="6" type="ORF">INT45_003079</name>
</gene>
<feature type="region of interest" description="Disordered" evidence="4">
    <location>
        <begin position="212"/>
        <end position="233"/>
    </location>
</feature>
<evidence type="ECO:0000256" key="3">
    <source>
        <dbReference type="PROSITE-ProRule" id="PRU00267"/>
    </source>
</evidence>
<dbReference type="SUPFAM" id="SSF47095">
    <property type="entry name" value="HMG-box"/>
    <property type="match status" value="1"/>
</dbReference>
<dbReference type="PANTHER" id="PTHR46040:SF3">
    <property type="entry name" value="HIGH MOBILITY GROUP PROTEIN 2"/>
    <property type="match status" value="1"/>
</dbReference>
<dbReference type="InterPro" id="IPR036910">
    <property type="entry name" value="HMG_box_dom_sf"/>
</dbReference>
<evidence type="ECO:0000256" key="2">
    <source>
        <dbReference type="ARBA" id="ARBA00023242"/>
    </source>
</evidence>
<dbReference type="Gene3D" id="1.10.150.50">
    <property type="entry name" value="Transcription Factor, Ets-1"/>
    <property type="match status" value="1"/>
</dbReference>
<evidence type="ECO:0000256" key="4">
    <source>
        <dbReference type="SAM" id="MobiDB-lite"/>
    </source>
</evidence>
<feature type="region of interest" description="Disordered" evidence="4">
    <location>
        <begin position="342"/>
        <end position="466"/>
    </location>
</feature>
<dbReference type="Pfam" id="PF00536">
    <property type="entry name" value="SAM_1"/>
    <property type="match status" value="1"/>
</dbReference>
<feature type="compositionally biased region" description="Low complexity" evidence="4">
    <location>
        <begin position="432"/>
        <end position="453"/>
    </location>
</feature>
<dbReference type="GO" id="GO:0010468">
    <property type="term" value="P:regulation of gene expression"/>
    <property type="evidence" value="ECO:0007669"/>
    <property type="project" value="TreeGrafter"/>
</dbReference>
<feature type="region of interest" description="Disordered" evidence="4">
    <location>
        <begin position="1"/>
        <end position="22"/>
    </location>
</feature>
<dbReference type="GO" id="GO:0003677">
    <property type="term" value="F:DNA binding"/>
    <property type="evidence" value="ECO:0007669"/>
    <property type="project" value="UniProtKB-UniRule"/>
</dbReference>
<dbReference type="InterPro" id="IPR001660">
    <property type="entry name" value="SAM"/>
</dbReference>
<dbReference type="Pfam" id="PF00505">
    <property type="entry name" value="HMG_box"/>
    <property type="match status" value="1"/>
</dbReference>
<organism evidence="6 7">
    <name type="scientific">Circinella minor</name>
    <dbReference type="NCBI Taxonomy" id="1195481"/>
    <lineage>
        <taxon>Eukaryota</taxon>
        <taxon>Fungi</taxon>
        <taxon>Fungi incertae sedis</taxon>
        <taxon>Mucoromycota</taxon>
        <taxon>Mucoromycotina</taxon>
        <taxon>Mucoromycetes</taxon>
        <taxon>Mucorales</taxon>
        <taxon>Lichtheimiaceae</taxon>
        <taxon>Circinella</taxon>
    </lineage>
</organism>
<dbReference type="SUPFAM" id="SSF47769">
    <property type="entry name" value="SAM/Pointed domain"/>
    <property type="match status" value="1"/>
</dbReference>
<reference evidence="6 7" key="1">
    <citation type="submission" date="2020-12" db="EMBL/GenBank/DDBJ databases">
        <title>Metabolic potential, ecology and presence of endohyphal bacteria is reflected in genomic diversity of Mucoromycotina.</title>
        <authorList>
            <person name="Muszewska A."/>
            <person name="Okrasinska A."/>
            <person name="Steczkiewicz K."/>
            <person name="Drgas O."/>
            <person name="Orlowska M."/>
            <person name="Perlinska-Lenart U."/>
            <person name="Aleksandrzak-Piekarczyk T."/>
            <person name="Szatraj K."/>
            <person name="Zielenkiewicz U."/>
            <person name="Pilsyk S."/>
            <person name="Malc E."/>
            <person name="Mieczkowski P."/>
            <person name="Kruszewska J.S."/>
            <person name="Biernat P."/>
            <person name="Pawlowska J."/>
        </authorList>
    </citation>
    <scope>NUCLEOTIDE SEQUENCE [LARGE SCALE GENOMIC DNA]</scope>
    <source>
        <strain evidence="6 7">CBS 142.35</strain>
    </source>
</reference>
<dbReference type="InterPro" id="IPR051965">
    <property type="entry name" value="ChromReg_NeuronalGeneExpr"/>
</dbReference>
<evidence type="ECO:0000259" key="5">
    <source>
        <dbReference type="PROSITE" id="PS50118"/>
    </source>
</evidence>
<feature type="DNA-binding region" description="HMG box" evidence="3">
    <location>
        <begin position="257"/>
        <end position="323"/>
    </location>
</feature>
<keyword evidence="7" id="KW-1185">Reference proteome</keyword>
<feature type="compositionally biased region" description="Polar residues" evidence="4">
    <location>
        <begin position="212"/>
        <end position="227"/>
    </location>
</feature>
<feature type="compositionally biased region" description="Polar residues" evidence="4">
    <location>
        <begin position="422"/>
        <end position="431"/>
    </location>
</feature>
<dbReference type="EMBL" id="JAEPRB010000337">
    <property type="protein sequence ID" value="KAG2217006.1"/>
    <property type="molecule type" value="Genomic_DNA"/>
</dbReference>
<feature type="domain" description="HMG box" evidence="5">
    <location>
        <begin position="257"/>
        <end position="323"/>
    </location>
</feature>
<dbReference type="CDD" id="cd09487">
    <property type="entry name" value="SAM_superfamily"/>
    <property type="match status" value="1"/>
</dbReference>
<protein>
    <recommendedName>
        <fullName evidence="5">HMG box domain-containing protein</fullName>
    </recommendedName>
</protein>
<dbReference type="Proteomes" id="UP000646827">
    <property type="component" value="Unassembled WGS sequence"/>
</dbReference>
<dbReference type="PANTHER" id="PTHR46040">
    <property type="entry name" value="HIGH MOBILITY GROUP PROTEIN 2"/>
    <property type="match status" value="1"/>
</dbReference>
<dbReference type="InterPro" id="IPR013761">
    <property type="entry name" value="SAM/pointed_sf"/>
</dbReference>
<dbReference type="GO" id="GO:0005634">
    <property type="term" value="C:nucleus"/>
    <property type="evidence" value="ECO:0007669"/>
    <property type="project" value="UniProtKB-UniRule"/>
</dbReference>
<dbReference type="AlphaFoldDB" id="A0A8H7RW89"/>
<accession>A0A8H7RW89</accession>
<evidence type="ECO:0000256" key="1">
    <source>
        <dbReference type="ARBA" id="ARBA00023125"/>
    </source>
</evidence>
<dbReference type="SMART" id="SM00454">
    <property type="entry name" value="SAM"/>
    <property type="match status" value="1"/>
</dbReference>